<proteinExistence type="predicted"/>
<gene>
    <name evidence="1" type="ORF">Poly51_57550</name>
</gene>
<accession>A0A5C6EGJ0</accession>
<name>A0A5C6EGJ0_9BACT</name>
<comment type="caution">
    <text evidence="1">The sequence shown here is derived from an EMBL/GenBank/DDBJ whole genome shotgun (WGS) entry which is preliminary data.</text>
</comment>
<evidence type="ECO:0000313" key="1">
    <source>
        <dbReference type="EMBL" id="TWU46359.1"/>
    </source>
</evidence>
<dbReference type="EMBL" id="SJPW01000008">
    <property type="protein sequence ID" value="TWU46359.1"/>
    <property type="molecule type" value="Genomic_DNA"/>
</dbReference>
<keyword evidence="2" id="KW-1185">Reference proteome</keyword>
<reference evidence="1 2" key="1">
    <citation type="submission" date="2019-02" db="EMBL/GenBank/DDBJ databases">
        <title>Deep-cultivation of Planctomycetes and their phenomic and genomic characterization uncovers novel biology.</title>
        <authorList>
            <person name="Wiegand S."/>
            <person name="Jogler M."/>
            <person name="Boedeker C."/>
            <person name="Pinto D."/>
            <person name="Vollmers J."/>
            <person name="Rivas-Marin E."/>
            <person name="Kohn T."/>
            <person name="Peeters S.H."/>
            <person name="Heuer A."/>
            <person name="Rast P."/>
            <person name="Oberbeckmann S."/>
            <person name="Bunk B."/>
            <person name="Jeske O."/>
            <person name="Meyerdierks A."/>
            <person name="Storesund J.E."/>
            <person name="Kallscheuer N."/>
            <person name="Luecker S."/>
            <person name="Lage O.M."/>
            <person name="Pohl T."/>
            <person name="Merkel B.J."/>
            <person name="Hornburger P."/>
            <person name="Mueller R.-W."/>
            <person name="Bruemmer F."/>
            <person name="Labrenz M."/>
            <person name="Spormann A.M."/>
            <person name="Op Den Camp H."/>
            <person name="Overmann J."/>
            <person name="Amann R."/>
            <person name="Jetten M.S.M."/>
            <person name="Mascher T."/>
            <person name="Medema M.H."/>
            <person name="Devos D.P."/>
            <person name="Kaster A.-K."/>
            <person name="Ovreas L."/>
            <person name="Rohde M."/>
            <person name="Galperin M.Y."/>
            <person name="Jogler C."/>
        </authorList>
    </citation>
    <scope>NUCLEOTIDE SEQUENCE [LARGE SCALE GENOMIC DNA]</scope>
    <source>
        <strain evidence="1 2">Poly51</strain>
    </source>
</reference>
<sequence length="39" mass="4027">MGFGVSTLTIRASGKIGRSIPVPARIISVDDPMLGGSLR</sequence>
<dbReference type="Proteomes" id="UP000318288">
    <property type="component" value="Unassembled WGS sequence"/>
</dbReference>
<protein>
    <submittedName>
        <fullName evidence="1">Uncharacterized protein</fullName>
    </submittedName>
</protein>
<evidence type="ECO:0000313" key="2">
    <source>
        <dbReference type="Proteomes" id="UP000318288"/>
    </source>
</evidence>
<dbReference type="AlphaFoldDB" id="A0A5C6EGJ0"/>
<organism evidence="1 2">
    <name type="scientific">Rubripirellula tenax</name>
    <dbReference type="NCBI Taxonomy" id="2528015"/>
    <lineage>
        <taxon>Bacteria</taxon>
        <taxon>Pseudomonadati</taxon>
        <taxon>Planctomycetota</taxon>
        <taxon>Planctomycetia</taxon>
        <taxon>Pirellulales</taxon>
        <taxon>Pirellulaceae</taxon>
        <taxon>Rubripirellula</taxon>
    </lineage>
</organism>